<feature type="compositionally biased region" description="Low complexity" evidence="1">
    <location>
        <begin position="227"/>
        <end position="256"/>
    </location>
</feature>
<keyword evidence="2" id="KW-0732">Signal</keyword>
<dbReference type="Gene3D" id="2.50.20.10">
    <property type="entry name" value="Lipoprotein localisation LolA/LolB/LppX"/>
    <property type="match status" value="1"/>
</dbReference>
<dbReference type="PROSITE" id="PS51257">
    <property type="entry name" value="PROKAR_LIPOPROTEIN"/>
    <property type="match status" value="1"/>
</dbReference>
<gene>
    <name evidence="3" type="ORF">KB449_20675</name>
</gene>
<dbReference type="PANTHER" id="PTHR37507:SF2">
    <property type="entry name" value="SPORULATION PROTEIN YDCC"/>
    <property type="match status" value="1"/>
</dbReference>
<dbReference type="RefSeq" id="WP_282912877.1">
    <property type="nucleotide sequence ID" value="NZ_JAGRPV010000001.1"/>
</dbReference>
<proteinExistence type="predicted"/>
<dbReference type="EMBL" id="JAGRPV010000001">
    <property type="protein sequence ID" value="MDI4647399.1"/>
    <property type="molecule type" value="Genomic_DNA"/>
</dbReference>
<dbReference type="Proteomes" id="UP001161691">
    <property type="component" value="Unassembled WGS sequence"/>
</dbReference>
<evidence type="ECO:0000256" key="2">
    <source>
        <dbReference type="SAM" id="SignalP"/>
    </source>
</evidence>
<feature type="region of interest" description="Disordered" evidence="1">
    <location>
        <begin position="212"/>
        <end position="261"/>
    </location>
</feature>
<reference evidence="3" key="1">
    <citation type="submission" date="2023-04" db="EMBL/GenBank/DDBJ databases">
        <title>Comparative genomic analysis of Cohnella hashimotonis sp. nov., isolated from the International Space Station.</title>
        <authorList>
            <person name="Venkateswaran K."/>
            <person name="Simpson A."/>
        </authorList>
    </citation>
    <scope>NUCLEOTIDE SEQUENCE</scope>
    <source>
        <strain evidence="3">F6_2S_P_1</strain>
    </source>
</reference>
<feature type="compositionally biased region" description="Polar residues" evidence="1">
    <location>
        <begin position="212"/>
        <end position="222"/>
    </location>
</feature>
<dbReference type="SUPFAM" id="SSF89392">
    <property type="entry name" value="Prokaryotic lipoproteins and lipoprotein localization factors"/>
    <property type="match status" value="1"/>
</dbReference>
<dbReference type="InterPro" id="IPR052944">
    <property type="entry name" value="Sporulation_related"/>
</dbReference>
<dbReference type="InterPro" id="IPR029046">
    <property type="entry name" value="LolA/LolB/LppX"/>
</dbReference>
<keyword evidence="3" id="KW-0449">Lipoprotein</keyword>
<sequence>MLRKLPWIAAALVLVATLLSGCGAGKNADSVVKDLTKLSDKMDSYQGSGVMTLHTGQQPQAYKVEVWYQKPNYYRVALTSASRDVTQIVLRNDDGVFVLTPSLNKSYRFQSDWPDNQGQVYLLQTLLHSITVDNSRQFAAEKDSYVFNVMAGNYQNGSFARQKIWLDKSDYSPQLVEVTDTNSNVLVDVKFDSFEFGKKFDKSAFDMQQNLATPKGDASTTGALPIDGASPDATGTAGTAADPATADPATADPADGTDGKTAEPAVEMAAIEPDPLMLPQGVTQVEAPFDVQLGDGAQGVMLRYSGTYDFSIVESQSKDRAVSALAQTKALDLGFTVGFLTEDDTRSLAWTYDGVDYRLTTVDLPNEEMVRVAQALVDQSGK</sequence>
<keyword evidence="4" id="KW-1185">Reference proteome</keyword>
<feature type="chain" id="PRO_5045761593" evidence="2">
    <location>
        <begin position="25"/>
        <end position="382"/>
    </location>
</feature>
<evidence type="ECO:0000313" key="4">
    <source>
        <dbReference type="Proteomes" id="UP001161691"/>
    </source>
</evidence>
<protein>
    <submittedName>
        <fullName evidence="3">Outer membrane lipoprotein carrier protein LolA</fullName>
    </submittedName>
</protein>
<comment type="caution">
    <text evidence="3">The sequence shown here is derived from an EMBL/GenBank/DDBJ whole genome shotgun (WGS) entry which is preliminary data.</text>
</comment>
<accession>A0ABT6TL09</accession>
<evidence type="ECO:0000313" key="3">
    <source>
        <dbReference type="EMBL" id="MDI4647399.1"/>
    </source>
</evidence>
<evidence type="ECO:0000256" key="1">
    <source>
        <dbReference type="SAM" id="MobiDB-lite"/>
    </source>
</evidence>
<dbReference type="PANTHER" id="PTHR37507">
    <property type="entry name" value="SPORULATION PROTEIN YDCC"/>
    <property type="match status" value="1"/>
</dbReference>
<feature type="signal peptide" evidence="2">
    <location>
        <begin position="1"/>
        <end position="24"/>
    </location>
</feature>
<organism evidence="3 4">
    <name type="scientific">Cohnella hashimotonis</name>
    <dbReference type="NCBI Taxonomy" id="2826895"/>
    <lineage>
        <taxon>Bacteria</taxon>
        <taxon>Bacillati</taxon>
        <taxon>Bacillota</taxon>
        <taxon>Bacilli</taxon>
        <taxon>Bacillales</taxon>
        <taxon>Paenibacillaceae</taxon>
        <taxon>Cohnella</taxon>
    </lineage>
</organism>
<name>A0ABT6TL09_9BACL</name>